<dbReference type="OrthoDB" id="10040024at2759"/>
<dbReference type="EMBL" id="KN847497">
    <property type="protein sequence ID" value="KIW13312.1"/>
    <property type="molecule type" value="Genomic_DNA"/>
</dbReference>
<feature type="region of interest" description="Disordered" evidence="6">
    <location>
        <begin position="17"/>
        <end position="43"/>
    </location>
</feature>
<dbReference type="STRING" id="91928.A0A0D1ZKF3"/>
<feature type="transmembrane region" description="Helical" evidence="5">
    <location>
        <begin position="273"/>
        <end position="292"/>
    </location>
</feature>
<evidence type="ECO:0000256" key="4">
    <source>
        <dbReference type="ARBA" id="ARBA00023136"/>
    </source>
</evidence>
<evidence type="ECO:0000256" key="3">
    <source>
        <dbReference type="ARBA" id="ARBA00022989"/>
    </source>
</evidence>
<dbReference type="PANTHER" id="PTHR23427">
    <property type="entry name" value="SURFEIT LOCUS PROTEIN"/>
    <property type="match status" value="1"/>
</dbReference>
<reference evidence="7 8" key="1">
    <citation type="submission" date="2015-01" db="EMBL/GenBank/DDBJ databases">
        <title>The Genome Sequence of Exophiala spinifera CBS89968.</title>
        <authorList>
            <consortium name="The Broad Institute Genomics Platform"/>
            <person name="Cuomo C."/>
            <person name="de Hoog S."/>
            <person name="Gorbushina A."/>
            <person name="Stielow B."/>
            <person name="Teixiera M."/>
            <person name="Abouelleil A."/>
            <person name="Chapman S.B."/>
            <person name="Priest M."/>
            <person name="Young S.K."/>
            <person name="Wortman J."/>
            <person name="Nusbaum C."/>
            <person name="Birren B."/>
        </authorList>
    </citation>
    <scope>NUCLEOTIDE SEQUENCE [LARGE SCALE GENOMIC DNA]</scope>
    <source>
        <strain evidence="7 8">CBS 89968</strain>
    </source>
</reference>
<keyword evidence="5" id="KW-0999">Mitochondrion inner membrane</keyword>
<evidence type="ECO:0000256" key="1">
    <source>
        <dbReference type="ARBA" id="ARBA00004370"/>
    </source>
</evidence>
<dbReference type="InterPro" id="IPR045214">
    <property type="entry name" value="Surf1/Surf4"/>
</dbReference>
<keyword evidence="2 5" id="KW-0812">Transmembrane</keyword>
<dbReference type="AlphaFoldDB" id="A0A0D1ZKF3"/>
<feature type="transmembrane region" description="Helical" evidence="5">
    <location>
        <begin position="65"/>
        <end position="85"/>
    </location>
</feature>
<evidence type="ECO:0000313" key="8">
    <source>
        <dbReference type="Proteomes" id="UP000053328"/>
    </source>
</evidence>
<dbReference type="PANTHER" id="PTHR23427:SF2">
    <property type="entry name" value="SURFEIT LOCUS PROTEIN 1"/>
    <property type="match status" value="1"/>
</dbReference>
<evidence type="ECO:0000256" key="2">
    <source>
        <dbReference type="ARBA" id="ARBA00022692"/>
    </source>
</evidence>
<protein>
    <recommendedName>
        <fullName evidence="5">SURF1-like protein</fullName>
    </recommendedName>
</protein>
<comment type="similarity">
    <text evidence="5">Belongs to the SURF1 family.</text>
</comment>
<evidence type="ECO:0000313" key="7">
    <source>
        <dbReference type="EMBL" id="KIW13312.1"/>
    </source>
</evidence>
<dbReference type="GO" id="GO:0033617">
    <property type="term" value="P:mitochondrial respiratory chain complex IV assembly"/>
    <property type="evidence" value="ECO:0007669"/>
    <property type="project" value="TreeGrafter"/>
</dbReference>
<evidence type="ECO:0000256" key="5">
    <source>
        <dbReference type="RuleBase" id="RU363076"/>
    </source>
</evidence>
<keyword evidence="4 5" id="KW-0472">Membrane</keyword>
<keyword evidence="3 5" id="KW-1133">Transmembrane helix</keyword>
<dbReference type="Proteomes" id="UP000053328">
    <property type="component" value="Unassembled WGS sequence"/>
</dbReference>
<accession>A0A0D1ZKF3</accession>
<dbReference type="InterPro" id="IPR002994">
    <property type="entry name" value="Surf1/Shy1"/>
</dbReference>
<dbReference type="Pfam" id="PF02104">
    <property type="entry name" value="SURF1"/>
    <property type="match status" value="1"/>
</dbReference>
<organism evidence="7 8">
    <name type="scientific">Exophiala spinifera</name>
    <dbReference type="NCBI Taxonomy" id="91928"/>
    <lineage>
        <taxon>Eukaryota</taxon>
        <taxon>Fungi</taxon>
        <taxon>Dikarya</taxon>
        <taxon>Ascomycota</taxon>
        <taxon>Pezizomycotina</taxon>
        <taxon>Eurotiomycetes</taxon>
        <taxon>Chaetothyriomycetidae</taxon>
        <taxon>Chaetothyriales</taxon>
        <taxon>Herpotrichiellaceae</taxon>
        <taxon>Exophiala</taxon>
    </lineage>
</organism>
<gene>
    <name evidence="7" type="ORF">PV08_08500</name>
</gene>
<dbReference type="CDD" id="cd06662">
    <property type="entry name" value="SURF1"/>
    <property type="match status" value="1"/>
</dbReference>
<keyword evidence="8" id="KW-1185">Reference proteome</keyword>
<sequence>MAKHDFNMLRGMLSRCRRPANGLPKSPARNVMTRKPPPSHDNPDFVSIVDAPAKIVSVSQKHSKIGLAVLALIPITAFCLGTWQIQRLDWKTKLIAKFEDRLVRPPLPLPPRIDPDAIHEFDYRRVYATGRFRHDKEMLIGPRMQDGKDGFMVITPFEREGGSTILINRGWISKDKKHQQDRDPASLPQGQVTVQGLLREPWKKNMFTPPNAPEKGKFYFPDVAQMARVSGAEPIWIEETMTPNLLVSWDREAKGIPIGRAAEVNLRNTHFQYIFTWYSLSAATTVMMWMLLKKKPVDRARRVRHVTNW</sequence>
<keyword evidence="5" id="KW-0496">Mitochondrion</keyword>
<dbReference type="VEuPathDB" id="FungiDB:PV08_08500"/>
<comment type="subcellular location">
    <subcellularLocation>
        <location evidence="1">Membrane</location>
    </subcellularLocation>
    <subcellularLocation>
        <location evidence="5">Mitochondrion inner membrane</location>
        <topology evidence="5">Multi-pass membrane protein</topology>
    </subcellularLocation>
</comment>
<evidence type="ECO:0000256" key="6">
    <source>
        <dbReference type="SAM" id="MobiDB-lite"/>
    </source>
</evidence>
<comment type="function">
    <text evidence="5">Probably involved in the biogenesis of the COX complex.</text>
</comment>
<dbReference type="PROSITE" id="PS50895">
    <property type="entry name" value="SURF1"/>
    <property type="match status" value="1"/>
</dbReference>
<dbReference type="GeneID" id="27335583"/>
<dbReference type="HOGENOM" id="CLU_047737_3_0_1"/>
<dbReference type="GO" id="GO:0005743">
    <property type="term" value="C:mitochondrial inner membrane"/>
    <property type="evidence" value="ECO:0007669"/>
    <property type="project" value="UniProtKB-SubCell"/>
</dbReference>
<proteinExistence type="inferred from homology"/>
<name>A0A0D1ZKF3_9EURO</name>
<dbReference type="RefSeq" id="XP_016233528.1">
    <property type="nucleotide sequence ID" value="XM_016382825.1"/>
</dbReference>